<keyword evidence="3 5" id="KW-1133">Transmembrane helix</keyword>
<dbReference type="InterPro" id="IPR036259">
    <property type="entry name" value="MFS_trans_sf"/>
</dbReference>
<dbReference type="PANTHER" id="PTHR23501:SF43">
    <property type="entry name" value="MULTIDRUG TRANSPORTER, PUTATIVE (AFU_ORTHOLOGUE AFUA_6G03040)-RELATED"/>
    <property type="match status" value="1"/>
</dbReference>
<dbReference type="SUPFAM" id="SSF103473">
    <property type="entry name" value="MFS general substrate transporter"/>
    <property type="match status" value="1"/>
</dbReference>
<dbReference type="AlphaFoldDB" id="A0A1G4BGK2"/>
<dbReference type="EMBL" id="MJBS01000027">
    <property type="protein sequence ID" value="OHF00447.1"/>
    <property type="molecule type" value="Genomic_DNA"/>
</dbReference>
<comment type="subcellular location">
    <subcellularLocation>
        <location evidence="1">Membrane</location>
        <topology evidence="1">Multi-pass membrane protein</topology>
    </subcellularLocation>
</comment>
<name>A0A1G4BGK2_9PEZI</name>
<dbReference type="GO" id="GO:0022857">
    <property type="term" value="F:transmembrane transporter activity"/>
    <property type="evidence" value="ECO:0007669"/>
    <property type="project" value="TreeGrafter"/>
</dbReference>
<organism evidence="6 7">
    <name type="scientific">Colletotrichum orchidophilum</name>
    <dbReference type="NCBI Taxonomy" id="1209926"/>
    <lineage>
        <taxon>Eukaryota</taxon>
        <taxon>Fungi</taxon>
        <taxon>Dikarya</taxon>
        <taxon>Ascomycota</taxon>
        <taxon>Pezizomycotina</taxon>
        <taxon>Sordariomycetes</taxon>
        <taxon>Hypocreomycetidae</taxon>
        <taxon>Glomerellales</taxon>
        <taxon>Glomerellaceae</taxon>
        <taxon>Colletotrichum</taxon>
    </lineage>
</organism>
<keyword evidence="2 5" id="KW-0812">Transmembrane</keyword>
<evidence type="ECO:0000256" key="4">
    <source>
        <dbReference type="ARBA" id="ARBA00023136"/>
    </source>
</evidence>
<comment type="caution">
    <text evidence="6">The sequence shown here is derived from an EMBL/GenBank/DDBJ whole genome shotgun (WGS) entry which is preliminary data.</text>
</comment>
<gene>
    <name evidence="6" type="ORF">CORC01_04197</name>
</gene>
<feature type="transmembrane region" description="Helical" evidence="5">
    <location>
        <begin position="163"/>
        <end position="185"/>
    </location>
</feature>
<reference evidence="6 7" key="1">
    <citation type="submission" date="2016-09" db="EMBL/GenBank/DDBJ databases">
        <authorList>
            <person name="Capua I."/>
            <person name="De Benedictis P."/>
            <person name="Joannis T."/>
            <person name="Lombin L.H."/>
            <person name="Cattoli G."/>
        </authorList>
    </citation>
    <scope>NUCLEOTIDE SEQUENCE [LARGE SCALE GENOMIC DNA]</scope>
    <source>
        <strain evidence="6 7">IMI 309357</strain>
    </source>
</reference>
<dbReference type="RefSeq" id="XP_022477590.1">
    <property type="nucleotide sequence ID" value="XM_022615845.1"/>
</dbReference>
<dbReference type="GO" id="GO:0005886">
    <property type="term" value="C:plasma membrane"/>
    <property type="evidence" value="ECO:0007669"/>
    <property type="project" value="TreeGrafter"/>
</dbReference>
<keyword evidence="7" id="KW-1185">Reference proteome</keyword>
<dbReference type="PANTHER" id="PTHR23501">
    <property type="entry name" value="MAJOR FACILITATOR SUPERFAMILY"/>
    <property type="match status" value="1"/>
</dbReference>
<dbReference type="GeneID" id="34557355"/>
<dbReference type="OrthoDB" id="440553at2759"/>
<feature type="transmembrane region" description="Helical" evidence="5">
    <location>
        <begin position="25"/>
        <end position="47"/>
    </location>
</feature>
<accession>A0A1G4BGK2</accession>
<dbReference type="Gene3D" id="1.20.1250.20">
    <property type="entry name" value="MFS general substrate transporter like domains"/>
    <property type="match status" value="1"/>
</dbReference>
<evidence type="ECO:0000256" key="5">
    <source>
        <dbReference type="SAM" id="Phobius"/>
    </source>
</evidence>
<evidence type="ECO:0000256" key="1">
    <source>
        <dbReference type="ARBA" id="ARBA00004141"/>
    </source>
</evidence>
<keyword evidence="4 5" id="KW-0472">Membrane</keyword>
<evidence type="ECO:0000313" key="7">
    <source>
        <dbReference type="Proteomes" id="UP000176998"/>
    </source>
</evidence>
<proteinExistence type="predicted"/>
<feature type="transmembrane region" description="Helical" evidence="5">
    <location>
        <begin position="134"/>
        <end position="151"/>
    </location>
</feature>
<evidence type="ECO:0000256" key="2">
    <source>
        <dbReference type="ARBA" id="ARBA00022692"/>
    </source>
</evidence>
<protein>
    <submittedName>
        <fullName evidence="6">Major facilitator superfamily transporter</fullName>
    </submittedName>
</protein>
<evidence type="ECO:0000256" key="3">
    <source>
        <dbReference type="ARBA" id="ARBA00022989"/>
    </source>
</evidence>
<feature type="transmembrane region" description="Helical" evidence="5">
    <location>
        <begin position="68"/>
        <end position="89"/>
    </location>
</feature>
<sequence length="283" mass="30246">MPSASILLVFGFEEAGSRYPWSNPVVISTTVCGGCLFLVFVACDYVVGTPKYPLEPVFPLQLLKDRHFVGLFLTAFFTGLPFITVLIKLPQHFQGVNGLSPFAAGVDTLPLLISSPLAAAVSGPLATKMDMPPFYLLLFGACIQMLGKGLASSATPVRLRDFLGVEVFMGFGFGMAVLLYVHFLVERQGLAVVMGAVTQLRKLGGTIGLAVGATIFNNHLASSLPNYLTPSEVPTNSDSVPVIDSLPAPTRNAVRSVFSEGENKRLLTMLYLSAVVLVSLTLM</sequence>
<evidence type="ECO:0000313" key="6">
    <source>
        <dbReference type="EMBL" id="OHF00447.1"/>
    </source>
</evidence>
<dbReference type="Proteomes" id="UP000176998">
    <property type="component" value="Unassembled WGS sequence"/>
</dbReference>